<evidence type="ECO:0000313" key="8">
    <source>
        <dbReference type="EMBL" id="HJC69042.1"/>
    </source>
</evidence>
<dbReference type="Gene3D" id="1.10.8.10">
    <property type="entry name" value="DNA helicase RuvA subunit, C-terminal domain"/>
    <property type="match status" value="1"/>
</dbReference>
<keyword evidence="4" id="KW-0949">S-adenosyl-L-methionine</keyword>
<dbReference type="InterPro" id="IPR050320">
    <property type="entry name" value="N5-glutamine_MTase"/>
</dbReference>
<evidence type="ECO:0000256" key="3">
    <source>
        <dbReference type="ARBA" id="ARBA00022679"/>
    </source>
</evidence>
<evidence type="ECO:0000256" key="2">
    <source>
        <dbReference type="ARBA" id="ARBA00022603"/>
    </source>
</evidence>
<reference evidence="8" key="1">
    <citation type="journal article" date="2021" name="PeerJ">
        <title>Extensive microbial diversity within the chicken gut microbiome revealed by metagenomics and culture.</title>
        <authorList>
            <person name="Gilroy R."/>
            <person name="Ravi A."/>
            <person name="Getino M."/>
            <person name="Pursley I."/>
            <person name="Horton D.L."/>
            <person name="Alikhan N.F."/>
            <person name="Baker D."/>
            <person name="Gharbi K."/>
            <person name="Hall N."/>
            <person name="Watson M."/>
            <person name="Adriaenssens E.M."/>
            <person name="Foster-Nyarko E."/>
            <person name="Jarju S."/>
            <person name="Secka A."/>
            <person name="Antonio M."/>
            <person name="Oren A."/>
            <person name="Chaudhuri R.R."/>
            <person name="La Ragione R."/>
            <person name="Hildebrand F."/>
            <person name="Pallen M.J."/>
        </authorList>
    </citation>
    <scope>NUCLEOTIDE SEQUENCE</scope>
    <source>
        <strain evidence="8">CHK130-7132</strain>
    </source>
</reference>
<dbReference type="GO" id="GO:0003676">
    <property type="term" value="F:nucleic acid binding"/>
    <property type="evidence" value="ECO:0007669"/>
    <property type="project" value="InterPro"/>
</dbReference>
<dbReference type="Proteomes" id="UP000823854">
    <property type="component" value="Unassembled WGS sequence"/>
</dbReference>
<gene>
    <name evidence="8" type="primary">prmC</name>
    <name evidence="8" type="ORF">H9932_05090</name>
</gene>
<evidence type="ECO:0000259" key="6">
    <source>
        <dbReference type="Pfam" id="PF05175"/>
    </source>
</evidence>
<dbReference type="SUPFAM" id="SSF53335">
    <property type="entry name" value="S-adenosyl-L-methionine-dependent methyltransferases"/>
    <property type="match status" value="1"/>
</dbReference>
<dbReference type="Gene3D" id="3.40.50.150">
    <property type="entry name" value="Vaccinia Virus protein VP39"/>
    <property type="match status" value="1"/>
</dbReference>
<protein>
    <recommendedName>
        <fullName evidence="1">peptide chain release factor N(5)-glutamine methyltransferase</fullName>
        <ecNumber evidence="1">2.1.1.297</ecNumber>
    </recommendedName>
</protein>
<dbReference type="CDD" id="cd02440">
    <property type="entry name" value="AdoMet_MTases"/>
    <property type="match status" value="1"/>
</dbReference>
<dbReference type="NCBIfam" id="TIGR00536">
    <property type="entry name" value="hemK_fam"/>
    <property type="match status" value="1"/>
</dbReference>
<dbReference type="NCBIfam" id="TIGR03534">
    <property type="entry name" value="RF_mod_PrmC"/>
    <property type="match status" value="1"/>
</dbReference>
<dbReference type="EC" id="2.1.1.297" evidence="1"/>
<dbReference type="Pfam" id="PF17827">
    <property type="entry name" value="PrmC_N"/>
    <property type="match status" value="1"/>
</dbReference>
<dbReference type="InterPro" id="IPR019874">
    <property type="entry name" value="RF_methyltr_PrmC"/>
</dbReference>
<evidence type="ECO:0000259" key="7">
    <source>
        <dbReference type="Pfam" id="PF17827"/>
    </source>
</evidence>
<keyword evidence="3 8" id="KW-0808">Transferase</keyword>
<reference evidence="8" key="2">
    <citation type="submission" date="2021-04" db="EMBL/GenBank/DDBJ databases">
        <authorList>
            <person name="Gilroy R."/>
        </authorList>
    </citation>
    <scope>NUCLEOTIDE SEQUENCE</scope>
    <source>
        <strain evidence="8">CHK130-7132</strain>
    </source>
</reference>
<dbReference type="InterPro" id="IPR007848">
    <property type="entry name" value="Small_mtfrase_dom"/>
</dbReference>
<accession>A0A9D2THU7</accession>
<dbReference type="PANTHER" id="PTHR18895">
    <property type="entry name" value="HEMK METHYLTRANSFERASE"/>
    <property type="match status" value="1"/>
</dbReference>
<feature type="domain" description="Methyltransferase small" evidence="6">
    <location>
        <begin position="111"/>
        <end position="205"/>
    </location>
</feature>
<feature type="domain" description="Release factor glutamine methyltransferase N-terminal" evidence="7">
    <location>
        <begin position="22"/>
        <end position="88"/>
    </location>
</feature>
<dbReference type="InterPro" id="IPR002052">
    <property type="entry name" value="DNA_methylase_N6_adenine_CS"/>
</dbReference>
<comment type="catalytic activity">
    <reaction evidence="5">
        <text>L-glutaminyl-[peptide chain release factor] + S-adenosyl-L-methionine = N(5)-methyl-L-glutaminyl-[peptide chain release factor] + S-adenosyl-L-homocysteine + H(+)</text>
        <dbReference type="Rhea" id="RHEA:42896"/>
        <dbReference type="Rhea" id="RHEA-COMP:10271"/>
        <dbReference type="Rhea" id="RHEA-COMP:10272"/>
        <dbReference type="ChEBI" id="CHEBI:15378"/>
        <dbReference type="ChEBI" id="CHEBI:30011"/>
        <dbReference type="ChEBI" id="CHEBI:57856"/>
        <dbReference type="ChEBI" id="CHEBI:59789"/>
        <dbReference type="ChEBI" id="CHEBI:61891"/>
        <dbReference type="EC" id="2.1.1.297"/>
    </reaction>
</comment>
<dbReference type="GO" id="GO:0032259">
    <property type="term" value="P:methylation"/>
    <property type="evidence" value="ECO:0007669"/>
    <property type="project" value="UniProtKB-KW"/>
</dbReference>
<name>A0A9D2THU7_9MICO</name>
<sequence>MSSLVPQPAAESQDLRARLRTALAATTERLGSAGVPSPSVDARALIAHAARTDRPLVLLDALPEDFEARLEETTVRREAREPLQLILGRAPFRRLELRVRAGVFIPRPETELALDLLRERTDGPLAQVVDLCTGSGALGAAVLDELPAARVLAVEVDEAAAELAAQNLALGGPGRGRVLRADLLGEVPELAAAAPVDAVLSNPPYIPAGAVPQDPEVREHDPQRALFGGGEDGLEVPRAVVAWAARLLRPGGMLVMEHADVQGAAARGLAEAHGGFAEIATAADLTGRDRFLLARRRDDAPEGRHGRLSR</sequence>
<comment type="caution">
    <text evidence="8">The sequence shown here is derived from an EMBL/GenBank/DDBJ whole genome shotgun (WGS) entry which is preliminary data.</text>
</comment>
<proteinExistence type="predicted"/>
<evidence type="ECO:0000256" key="4">
    <source>
        <dbReference type="ARBA" id="ARBA00022691"/>
    </source>
</evidence>
<evidence type="ECO:0000313" key="9">
    <source>
        <dbReference type="Proteomes" id="UP000823854"/>
    </source>
</evidence>
<dbReference type="AlphaFoldDB" id="A0A9D2THU7"/>
<organism evidence="8 9">
    <name type="scientific">Candidatus Brachybacterium intestinipullorum</name>
    <dbReference type="NCBI Taxonomy" id="2838512"/>
    <lineage>
        <taxon>Bacteria</taxon>
        <taxon>Bacillati</taxon>
        <taxon>Actinomycetota</taxon>
        <taxon>Actinomycetes</taxon>
        <taxon>Micrococcales</taxon>
        <taxon>Dermabacteraceae</taxon>
        <taxon>Brachybacterium</taxon>
    </lineage>
</organism>
<dbReference type="PANTHER" id="PTHR18895:SF74">
    <property type="entry name" value="MTRF1L RELEASE FACTOR GLUTAMINE METHYLTRANSFERASE"/>
    <property type="match status" value="1"/>
</dbReference>
<dbReference type="InterPro" id="IPR040758">
    <property type="entry name" value="PrmC_N"/>
</dbReference>
<evidence type="ECO:0000256" key="5">
    <source>
        <dbReference type="ARBA" id="ARBA00048391"/>
    </source>
</evidence>
<evidence type="ECO:0000256" key="1">
    <source>
        <dbReference type="ARBA" id="ARBA00012771"/>
    </source>
</evidence>
<dbReference type="InterPro" id="IPR004556">
    <property type="entry name" value="HemK-like"/>
</dbReference>
<dbReference type="Pfam" id="PF05175">
    <property type="entry name" value="MTS"/>
    <property type="match status" value="1"/>
</dbReference>
<keyword evidence="2 8" id="KW-0489">Methyltransferase</keyword>
<dbReference type="InterPro" id="IPR029063">
    <property type="entry name" value="SAM-dependent_MTases_sf"/>
</dbReference>
<dbReference type="PROSITE" id="PS00092">
    <property type="entry name" value="N6_MTASE"/>
    <property type="match status" value="1"/>
</dbReference>
<dbReference type="GO" id="GO:0102559">
    <property type="term" value="F:peptide chain release factor N(5)-glutamine methyltransferase activity"/>
    <property type="evidence" value="ECO:0007669"/>
    <property type="project" value="UniProtKB-EC"/>
</dbReference>
<dbReference type="EMBL" id="DWWC01000099">
    <property type="protein sequence ID" value="HJC69042.1"/>
    <property type="molecule type" value="Genomic_DNA"/>
</dbReference>